<evidence type="ECO:0000313" key="1">
    <source>
        <dbReference type="EMBL" id="TGO11009.1"/>
    </source>
</evidence>
<reference evidence="1 2" key="1">
    <citation type="submission" date="2017-12" db="EMBL/GenBank/DDBJ databases">
        <title>Comparative genomics of Botrytis spp.</title>
        <authorList>
            <person name="Valero-Jimenez C.A."/>
            <person name="Tapia P."/>
            <person name="Veloso J."/>
            <person name="Silva-Moreno E."/>
            <person name="Staats M."/>
            <person name="Valdes J.H."/>
            <person name="Van Kan J.A.L."/>
        </authorList>
    </citation>
    <scope>NUCLEOTIDE SEQUENCE [LARGE SCALE GENOMIC DNA]</scope>
    <source>
        <strain evidence="1 2">Bt9001</strain>
    </source>
</reference>
<evidence type="ECO:0000313" key="2">
    <source>
        <dbReference type="Proteomes" id="UP000297777"/>
    </source>
</evidence>
<name>A0A4Z1EIR1_9HELO</name>
<gene>
    <name evidence="1" type="ORF">BTUL_0119g00090</name>
</gene>
<protein>
    <submittedName>
        <fullName evidence="1">Uncharacterized protein</fullName>
    </submittedName>
</protein>
<sequence length="147" mass="15641">MLLNVEMRSAAPRRENHRYRNANPCRRMHACLETSLITKRKEKKKISQLLRRSRRIPRSPALEKSSTARTSNAPIATLGAGRALAFAGGSATGVVSGAATSNVPHASFAHLLFAGALTFEFFVEGEGCFLGGGENVAGAAAAAAEFR</sequence>
<organism evidence="1 2">
    <name type="scientific">Botrytis tulipae</name>
    <dbReference type="NCBI Taxonomy" id="87230"/>
    <lineage>
        <taxon>Eukaryota</taxon>
        <taxon>Fungi</taxon>
        <taxon>Dikarya</taxon>
        <taxon>Ascomycota</taxon>
        <taxon>Pezizomycotina</taxon>
        <taxon>Leotiomycetes</taxon>
        <taxon>Helotiales</taxon>
        <taxon>Sclerotiniaceae</taxon>
        <taxon>Botrytis</taxon>
    </lineage>
</organism>
<dbReference type="EMBL" id="PQXH01000119">
    <property type="protein sequence ID" value="TGO11009.1"/>
    <property type="molecule type" value="Genomic_DNA"/>
</dbReference>
<comment type="caution">
    <text evidence="1">The sequence shown here is derived from an EMBL/GenBank/DDBJ whole genome shotgun (WGS) entry which is preliminary data.</text>
</comment>
<proteinExistence type="predicted"/>
<dbReference type="Proteomes" id="UP000297777">
    <property type="component" value="Unassembled WGS sequence"/>
</dbReference>
<keyword evidence="2" id="KW-1185">Reference proteome</keyword>
<dbReference type="AlphaFoldDB" id="A0A4Z1EIR1"/>
<accession>A0A4Z1EIR1</accession>